<accession>E4XZC9</accession>
<dbReference type="InParanoid" id="E4XZC9"/>
<evidence type="ECO:0000313" key="3">
    <source>
        <dbReference type="Proteomes" id="UP000001307"/>
    </source>
</evidence>
<dbReference type="OrthoDB" id="10132129at2759"/>
<sequence length="138" mass="15910">MKIFAAFSAVALAQDMRMMSSHERLDSVSENIEIWIETYISNHNRVNKYKEQFGNLISYISSKLDMKCAGENQEEVEELAADDAIAELDAESEIRKRMKILNRVHRVHLLDCNRPVKAQRRINKLTKKFLGALAKSQN</sequence>
<organism evidence="1">
    <name type="scientific">Oikopleura dioica</name>
    <name type="common">Tunicate</name>
    <dbReference type="NCBI Taxonomy" id="34765"/>
    <lineage>
        <taxon>Eukaryota</taxon>
        <taxon>Metazoa</taxon>
        <taxon>Chordata</taxon>
        <taxon>Tunicata</taxon>
        <taxon>Appendicularia</taxon>
        <taxon>Copelata</taxon>
        <taxon>Oikopleuridae</taxon>
        <taxon>Oikopleura</taxon>
    </lineage>
</organism>
<name>E4XZC9_OIKDI</name>
<reference evidence="1" key="1">
    <citation type="journal article" date="2010" name="Science">
        <title>Plasticity of animal genome architecture unmasked by rapid evolution of a pelagic tunicate.</title>
        <authorList>
            <person name="Denoeud F."/>
            <person name="Henriet S."/>
            <person name="Mungpakdee S."/>
            <person name="Aury J.M."/>
            <person name="Da Silva C."/>
            <person name="Brinkmann H."/>
            <person name="Mikhaleva J."/>
            <person name="Olsen L.C."/>
            <person name="Jubin C."/>
            <person name="Canestro C."/>
            <person name="Bouquet J.M."/>
            <person name="Danks G."/>
            <person name="Poulain J."/>
            <person name="Campsteijn C."/>
            <person name="Adamski M."/>
            <person name="Cross I."/>
            <person name="Yadetie F."/>
            <person name="Muffato M."/>
            <person name="Louis A."/>
            <person name="Butcher S."/>
            <person name="Tsagkogeorga G."/>
            <person name="Konrad A."/>
            <person name="Singh S."/>
            <person name="Jensen M.F."/>
            <person name="Cong E.H."/>
            <person name="Eikeseth-Otteraa H."/>
            <person name="Noel B."/>
            <person name="Anthouard V."/>
            <person name="Porcel B.M."/>
            <person name="Kachouri-Lafond R."/>
            <person name="Nishino A."/>
            <person name="Ugolini M."/>
            <person name="Chourrout P."/>
            <person name="Nishida H."/>
            <person name="Aasland R."/>
            <person name="Huzurbazar S."/>
            <person name="Westhof E."/>
            <person name="Delsuc F."/>
            <person name="Lehrach H."/>
            <person name="Reinhardt R."/>
            <person name="Weissenbach J."/>
            <person name="Roy S.W."/>
            <person name="Artiguenave F."/>
            <person name="Postlethwait J.H."/>
            <person name="Manak J.R."/>
            <person name="Thompson E.M."/>
            <person name="Jaillon O."/>
            <person name="Du Pasquier L."/>
            <person name="Boudinot P."/>
            <person name="Liberles D.A."/>
            <person name="Volff J.N."/>
            <person name="Philippe H."/>
            <person name="Lenhard B."/>
            <person name="Roest Crollius H."/>
            <person name="Wincker P."/>
            <person name="Chourrout D."/>
        </authorList>
    </citation>
    <scope>NUCLEOTIDE SEQUENCE [LARGE SCALE GENOMIC DNA]</scope>
</reference>
<evidence type="ECO:0000313" key="2">
    <source>
        <dbReference type="EMBL" id="CBY15087.1"/>
    </source>
</evidence>
<dbReference type="Proteomes" id="UP000001307">
    <property type="component" value="Unassembled WGS sequence"/>
</dbReference>
<evidence type="ECO:0000313" key="1">
    <source>
        <dbReference type="EMBL" id="CBY14991.1"/>
    </source>
</evidence>
<dbReference type="EMBL" id="FN653397">
    <property type="protein sequence ID" value="CBY14991.1"/>
    <property type="molecule type" value="Genomic_DNA"/>
</dbReference>
<protein>
    <submittedName>
        <fullName evidence="1">Uncharacterized protein</fullName>
    </submittedName>
</protein>
<keyword evidence="3" id="KW-1185">Reference proteome</keyword>
<dbReference type="AlphaFoldDB" id="E4XZC9"/>
<gene>
    <name evidence="1" type="ORF">GSOID_T00010093001</name>
    <name evidence="2" type="ORF">GSOID_T00011976001</name>
</gene>
<dbReference type="EMBL" id="FN653418">
    <property type="protein sequence ID" value="CBY15087.1"/>
    <property type="molecule type" value="Genomic_DNA"/>
</dbReference>
<proteinExistence type="predicted"/>